<evidence type="ECO:0000313" key="2">
    <source>
        <dbReference type="Proteomes" id="UP001500804"/>
    </source>
</evidence>
<sequence length="393" mass="42566">MRDRSPSTLLEAKIRERGMTLGEFVEYAEEFARDHGERGTISMRHLQRLISPRERPASLQPATRRLLEAIFATSAMELLGPPPRADLGEANPQVSAECTSSVVADWQREAAEVARLVARSARVDQEALDLLASQVENTRRLDRRFGASMLLGALRLHAEHVEQLLMHATDARICRSLAAVLVDAHTLAGWQSLDRGEVVKAWWHYGRAGEAALITESSALRAHALAKQAVVLSDVGRTADAAHMTGHARSLGRSGSAMVRTWLAAAHGEALAAAGERTDSLRAFDEAIATMPSGCTTDSDEEPYVGLDDVHLARWRGHALARIGDPEAVPVLTGALHDHDAEFTRAEAALRVDLSLAHLATGDAAAANEQRQAAMVVIDAVGSIRQGRRLITR</sequence>
<proteinExistence type="predicted"/>
<evidence type="ECO:0008006" key="3">
    <source>
        <dbReference type="Google" id="ProtNLM"/>
    </source>
</evidence>
<organism evidence="1 2">
    <name type="scientific">Pseudonocardia adelaidensis</name>
    <dbReference type="NCBI Taxonomy" id="648754"/>
    <lineage>
        <taxon>Bacteria</taxon>
        <taxon>Bacillati</taxon>
        <taxon>Actinomycetota</taxon>
        <taxon>Actinomycetes</taxon>
        <taxon>Pseudonocardiales</taxon>
        <taxon>Pseudonocardiaceae</taxon>
        <taxon>Pseudonocardia</taxon>
    </lineage>
</organism>
<dbReference type="EMBL" id="BAABJO010000032">
    <property type="protein sequence ID" value="GAA5135481.1"/>
    <property type="molecule type" value="Genomic_DNA"/>
</dbReference>
<gene>
    <name evidence="1" type="ORF">GCM10023320_65090</name>
</gene>
<evidence type="ECO:0000313" key="1">
    <source>
        <dbReference type="EMBL" id="GAA5135481.1"/>
    </source>
</evidence>
<protein>
    <recommendedName>
        <fullName evidence="3">XRE family transcriptional regulator</fullName>
    </recommendedName>
</protein>
<name>A0ABP9P2G1_9PSEU</name>
<keyword evidence="2" id="KW-1185">Reference proteome</keyword>
<dbReference type="RefSeq" id="WP_345610434.1">
    <property type="nucleotide sequence ID" value="NZ_BAABJO010000032.1"/>
</dbReference>
<accession>A0ABP9P2G1</accession>
<dbReference type="Proteomes" id="UP001500804">
    <property type="component" value="Unassembled WGS sequence"/>
</dbReference>
<reference evidence="2" key="1">
    <citation type="journal article" date="2019" name="Int. J. Syst. Evol. Microbiol.">
        <title>The Global Catalogue of Microorganisms (GCM) 10K type strain sequencing project: providing services to taxonomists for standard genome sequencing and annotation.</title>
        <authorList>
            <consortium name="The Broad Institute Genomics Platform"/>
            <consortium name="The Broad Institute Genome Sequencing Center for Infectious Disease"/>
            <person name="Wu L."/>
            <person name="Ma J."/>
        </authorList>
    </citation>
    <scope>NUCLEOTIDE SEQUENCE [LARGE SCALE GENOMIC DNA]</scope>
    <source>
        <strain evidence="2">JCM 18302</strain>
    </source>
</reference>
<comment type="caution">
    <text evidence="1">The sequence shown here is derived from an EMBL/GenBank/DDBJ whole genome shotgun (WGS) entry which is preliminary data.</text>
</comment>